<dbReference type="Pfam" id="PF06985">
    <property type="entry name" value="HET"/>
    <property type="match status" value="1"/>
</dbReference>
<comment type="caution">
    <text evidence="2">The sequence shown here is derived from an EMBL/GenBank/DDBJ whole genome shotgun (WGS) entry which is preliminary data.</text>
</comment>
<evidence type="ECO:0000313" key="2">
    <source>
        <dbReference type="EMBL" id="KAH7110580.1"/>
    </source>
</evidence>
<keyword evidence="3" id="KW-1185">Reference proteome</keyword>
<name>A0A9P9CZJ2_9PLEO</name>
<evidence type="ECO:0000313" key="3">
    <source>
        <dbReference type="Proteomes" id="UP000700596"/>
    </source>
</evidence>
<reference evidence="2" key="1">
    <citation type="journal article" date="2021" name="Nat. Commun.">
        <title>Genetic determinants of endophytism in the Arabidopsis root mycobiome.</title>
        <authorList>
            <person name="Mesny F."/>
            <person name="Miyauchi S."/>
            <person name="Thiergart T."/>
            <person name="Pickel B."/>
            <person name="Atanasova L."/>
            <person name="Karlsson M."/>
            <person name="Huettel B."/>
            <person name="Barry K.W."/>
            <person name="Haridas S."/>
            <person name="Chen C."/>
            <person name="Bauer D."/>
            <person name="Andreopoulos W."/>
            <person name="Pangilinan J."/>
            <person name="LaButti K."/>
            <person name="Riley R."/>
            <person name="Lipzen A."/>
            <person name="Clum A."/>
            <person name="Drula E."/>
            <person name="Henrissat B."/>
            <person name="Kohler A."/>
            <person name="Grigoriev I.V."/>
            <person name="Martin F.M."/>
            <person name="Hacquard S."/>
        </authorList>
    </citation>
    <scope>NUCLEOTIDE SEQUENCE</scope>
    <source>
        <strain evidence="2">MPI-CAGE-CH-0243</strain>
    </source>
</reference>
<proteinExistence type="predicted"/>
<accession>A0A9P9CZJ2</accession>
<organism evidence="2 3">
    <name type="scientific">Dendryphion nanum</name>
    <dbReference type="NCBI Taxonomy" id="256645"/>
    <lineage>
        <taxon>Eukaryota</taxon>
        <taxon>Fungi</taxon>
        <taxon>Dikarya</taxon>
        <taxon>Ascomycota</taxon>
        <taxon>Pezizomycotina</taxon>
        <taxon>Dothideomycetes</taxon>
        <taxon>Pleosporomycetidae</taxon>
        <taxon>Pleosporales</taxon>
        <taxon>Torulaceae</taxon>
        <taxon>Dendryphion</taxon>
    </lineage>
</organism>
<dbReference type="OrthoDB" id="2958217at2759"/>
<dbReference type="AlphaFoldDB" id="A0A9P9CZJ2"/>
<evidence type="ECO:0000259" key="1">
    <source>
        <dbReference type="Pfam" id="PF06985"/>
    </source>
</evidence>
<protein>
    <submittedName>
        <fullName evidence="2">Heterokaryon incompatibility protein-domain-containing protein</fullName>
    </submittedName>
</protein>
<gene>
    <name evidence="2" type="ORF">B0J11DRAFT_204696</name>
</gene>
<dbReference type="PANTHER" id="PTHR33112">
    <property type="entry name" value="DOMAIN PROTEIN, PUTATIVE-RELATED"/>
    <property type="match status" value="1"/>
</dbReference>
<dbReference type="InterPro" id="IPR010730">
    <property type="entry name" value="HET"/>
</dbReference>
<dbReference type="Proteomes" id="UP000700596">
    <property type="component" value="Unassembled WGS sequence"/>
</dbReference>
<sequence length="617" mass="69844">MHFSHHASIFSLLNSAKQCDFCHQFSAWLGRHKIEEYIEYENQGCRTQIDIVPRIYSSTNAFEQCSSWMFQVSVYRQLARKGVEIPLSLALEDCGSKIAFAITYDIDGDGRIIRPLWTYSEPVSIEQRLPTVTSWLKRCKDEHAACRSERLASLHDTLPARIIYIDPDRTTEYAVLVNPSAVRGRIKYLALSHCWGKSKPPICTKKQNLSAHQKEIPLCSLPKTFYDAVRITQLLGFRYLWIDSLCIIQDCPEDWQREAAKMASIYQSADIVLSAASASNSSEGFSTDTMLESAMNIPIFTPSSTALSRSESQGNETKHRRLFLRRESNSAIEFELQDCPIQSRGWIFQEILLAQRIVYFVNGHMIWQCHHSLESEDGLFALTPSQFLPNSITDQGSISSTPLYDIESCSTSSHRVQSWWDILSGFFSRDFTKSTDSLPSLAGLIQFWQSASGDVPIVGLWKQDLVLHLCWYLPHASGPRVPQQPTWCWTSIELIARPDIQHISSDIDFDPADIIWKAAITDIDIEWEGLPFVSCLKHARLSVSRTQVSGWDIDDVMERDCESRAIITCGTGAESIVPLFVRRREGVVYLHGLLVKRVEIGGEEWSIVGGIIFVVSG</sequence>
<dbReference type="PANTHER" id="PTHR33112:SF16">
    <property type="entry name" value="HETEROKARYON INCOMPATIBILITY DOMAIN-CONTAINING PROTEIN"/>
    <property type="match status" value="1"/>
</dbReference>
<dbReference type="EMBL" id="JAGMWT010000027">
    <property type="protein sequence ID" value="KAH7110580.1"/>
    <property type="molecule type" value="Genomic_DNA"/>
</dbReference>
<feature type="domain" description="Heterokaryon incompatibility" evidence="1">
    <location>
        <begin position="188"/>
        <end position="350"/>
    </location>
</feature>